<dbReference type="Proteomes" id="UP000440578">
    <property type="component" value="Unassembled WGS sequence"/>
</dbReference>
<feature type="compositionally biased region" description="Basic and acidic residues" evidence="1">
    <location>
        <begin position="460"/>
        <end position="475"/>
    </location>
</feature>
<proteinExistence type="predicted"/>
<evidence type="ECO:0000313" key="2">
    <source>
        <dbReference type="EMBL" id="KAF0308575.1"/>
    </source>
</evidence>
<feature type="region of interest" description="Disordered" evidence="1">
    <location>
        <begin position="29"/>
        <end position="48"/>
    </location>
</feature>
<feature type="region of interest" description="Disordered" evidence="1">
    <location>
        <begin position="544"/>
        <end position="590"/>
    </location>
</feature>
<evidence type="ECO:0000256" key="1">
    <source>
        <dbReference type="SAM" id="MobiDB-lite"/>
    </source>
</evidence>
<feature type="region of interest" description="Disordered" evidence="1">
    <location>
        <begin position="460"/>
        <end position="518"/>
    </location>
</feature>
<organism evidence="2 3">
    <name type="scientific">Amphibalanus amphitrite</name>
    <name type="common">Striped barnacle</name>
    <name type="synonym">Balanus amphitrite</name>
    <dbReference type="NCBI Taxonomy" id="1232801"/>
    <lineage>
        <taxon>Eukaryota</taxon>
        <taxon>Metazoa</taxon>
        <taxon>Ecdysozoa</taxon>
        <taxon>Arthropoda</taxon>
        <taxon>Crustacea</taxon>
        <taxon>Multicrustacea</taxon>
        <taxon>Cirripedia</taxon>
        <taxon>Thoracica</taxon>
        <taxon>Thoracicalcarea</taxon>
        <taxon>Balanomorpha</taxon>
        <taxon>Balanoidea</taxon>
        <taxon>Balanidae</taxon>
        <taxon>Amphibalaninae</taxon>
        <taxon>Amphibalanus</taxon>
    </lineage>
</organism>
<feature type="region of interest" description="Disordered" evidence="1">
    <location>
        <begin position="660"/>
        <end position="687"/>
    </location>
</feature>
<dbReference type="AlphaFoldDB" id="A0A6A4WNZ1"/>
<accession>A0A6A4WNZ1</accession>
<sequence>MLRGGKVGTPRRQLQLICENGRVVAAPLAVGRPHSPSKTHTSRPAASTTIVTQKKQDVCVVSSVIDAPTAVGMEESDGTSQTAELLSGTLVSDDGFGETDWIIDIDGDGSADGHHLEPKNAKGLKKLTTIANAMGTLGAEETTHTTRGRIEAVPRRSRLVLDNAGPLADASSASAVLSAVESAAGAATAVSHVVFESTGRAVGALVPAPGTPDQEGQQPVVLAEQGEHQVVLAGQGEHQVVLTEAQVMQAARRSKHLMLTGQNGTHQVVLSAQHGDQQVVLTGQDGDQVVLTLDRDLLRSAGAGDGGDVVLQVDEAADSVTLLVTQPKKEVTREVINDVGEVLELWERDTGGADRLLGSVTESSLVDIRAVCEQCGCVITHHMVGLLVWDDGTEYGFRCRQYESLNQLDRVIDGILDQRIDEESEDAHTKLEADFDLKVEEEEDDFIDSDEDADDLEHANLLDDSADTKQHDRRSLVSRAPKDALWSQADSSDDTRWSSSALRKERKPDEDSEYDRSSRLRVSFTDDGVDEEMEMLAEALKERTDRAKLKRSRATKQERIGWTEPAVKEEPAEGWGWERDGGAGDGRRKDDADAIWAERSGSDASEKQTQVAVGVFKRPRDSVPTDWDDVYQSEKVAVAPSRGTKVRVKGATGAVLTLRTTSRSTAGNRAANVGVSLSRTPHRDGKR</sequence>
<evidence type="ECO:0000313" key="3">
    <source>
        <dbReference type="Proteomes" id="UP000440578"/>
    </source>
</evidence>
<protein>
    <submittedName>
        <fullName evidence="2">Uncharacterized protein</fullName>
    </submittedName>
</protein>
<feature type="compositionally biased region" description="Basic and acidic residues" evidence="1">
    <location>
        <begin position="555"/>
        <end position="590"/>
    </location>
</feature>
<feature type="compositionally biased region" description="Basic and acidic residues" evidence="1">
    <location>
        <begin position="502"/>
        <end position="518"/>
    </location>
</feature>
<keyword evidence="3" id="KW-1185">Reference proteome</keyword>
<reference evidence="2 3" key="1">
    <citation type="submission" date="2019-07" db="EMBL/GenBank/DDBJ databases">
        <title>Draft genome assembly of a fouling barnacle, Amphibalanus amphitrite (Darwin, 1854): The first reference genome for Thecostraca.</title>
        <authorList>
            <person name="Kim W."/>
        </authorList>
    </citation>
    <scope>NUCLEOTIDE SEQUENCE [LARGE SCALE GENOMIC DNA]</scope>
    <source>
        <strain evidence="2">SNU_AA5</strain>
        <tissue evidence="2">Soma without cirri and trophi</tissue>
    </source>
</reference>
<comment type="caution">
    <text evidence="2">The sequence shown here is derived from an EMBL/GenBank/DDBJ whole genome shotgun (WGS) entry which is preliminary data.</text>
</comment>
<dbReference type="EMBL" id="VIIS01000478">
    <property type="protein sequence ID" value="KAF0308575.1"/>
    <property type="molecule type" value="Genomic_DNA"/>
</dbReference>
<dbReference type="OrthoDB" id="3437960at2759"/>
<name>A0A6A4WNZ1_AMPAM</name>
<gene>
    <name evidence="2" type="ORF">FJT64_020264</name>
</gene>